<evidence type="ECO:0000256" key="1">
    <source>
        <dbReference type="SAM" id="MobiDB-lite"/>
    </source>
</evidence>
<dbReference type="EMBL" id="CP012672">
    <property type="protein sequence ID" value="AUX29393.1"/>
    <property type="molecule type" value="Genomic_DNA"/>
</dbReference>
<dbReference type="InterPro" id="IPR007402">
    <property type="entry name" value="DUF455"/>
</dbReference>
<sequence>MSPAAPPSDPPPPPQGTVEPPPQGTVEPPPQGTVEPPPQGTVEPPPQGTVEPPPQGTVERWAWDYVLATDLAHKLEPPPVPSVWEPDPAPPRRLVRPGRPAELRISARASKSPGPEALRNPARRAQLFHAFMHHELQAAELMAWALLAFPETPRAFRGGLVRIALDEVRHMRLYAAYLAAIGHRFGDFPVRDWFWSRVPAAASPAQFVAVMGMGLEGGNLDHTARFAERFRAIGDDEGAALTERVCAEEIPHVRFGVRWFRRFTQAPGGASPHPPGGASPHPPGGASPHPPGGASPHPPGDFETWIRHIPPPLSPLLMRGEPMNRRDRTRSGLSEPFLDALAAWTERTPGS</sequence>
<feature type="compositionally biased region" description="Pro residues" evidence="1">
    <location>
        <begin position="77"/>
        <end position="91"/>
    </location>
</feature>
<evidence type="ECO:0008006" key="4">
    <source>
        <dbReference type="Google" id="ProtNLM"/>
    </source>
</evidence>
<evidence type="ECO:0000313" key="3">
    <source>
        <dbReference type="Proteomes" id="UP000295497"/>
    </source>
</evidence>
<dbReference type="PANTHER" id="PTHR42782">
    <property type="entry name" value="SI:CH73-314G15.3"/>
    <property type="match status" value="1"/>
</dbReference>
<feature type="region of interest" description="Disordered" evidence="1">
    <location>
        <begin position="266"/>
        <end position="338"/>
    </location>
</feature>
<feature type="region of interest" description="Disordered" evidence="1">
    <location>
        <begin position="76"/>
        <end position="99"/>
    </location>
</feature>
<organism evidence="2 3">
    <name type="scientific">Sorangium cellulosum</name>
    <name type="common">Polyangium cellulosum</name>
    <dbReference type="NCBI Taxonomy" id="56"/>
    <lineage>
        <taxon>Bacteria</taxon>
        <taxon>Pseudomonadati</taxon>
        <taxon>Myxococcota</taxon>
        <taxon>Polyangia</taxon>
        <taxon>Polyangiales</taxon>
        <taxon>Polyangiaceae</taxon>
        <taxon>Sorangium</taxon>
    </lineage>
</organism>
<protein>
    <recommendedName>
        <fullName evidence="4">DUF455 domain-containing protein</fullName>
    </recommendedName>
</protein>
<feature type="region of interest" description="Disordered" evidence="1">
    <location>
        <begin position="1"/>
        <end position="58"/>
    </location>
</feature>
<dbReference type="RefSeq" id="WP_237245115.1">
    <property type="nucleotide sequence ID" value="NZ_CP012672.1"/>
</dbReference>
<dbReference type="Proteomes" id="UP000295497">
    <property type="component" value="Chromosome"/>
</dbReference>
<dbReference type="AlphaFoldDB" id="A0A4P2QJ28"/>
<feature type="compositionally biased region" description="Pro residues" evidence="1">
    <location>
        <begin position="1"/>
        <end position="55"/>
    </location>
</feature>
<dbReference type="InterPro" id="IPR009078">
    <property type="entry name" value="Ferritin-like_SF"/>
</dbReference>
<reference evidence="2 3" key="1">
    <citation type="submission" date="2015-09" db="EMBL/GenBank/DDBJ databases">
        <title>Sorangium comparison.</title>
        <authorList>
            <person name="Zaburannyi N."/>
            <person name="Bunk B."/>
            <person name="Overmann J."/>
            <person name="Mueller R."/>
        </authorList>
    </citation>
    <scope>NUCLEOTIDE SEQUENCE [LARGE SCALE GENOMIC DNA]</scope>
    <source>
        <strain evidence="2 3">So ce836</strain>
    </source>
</reference>
<feature type="compositionally biased region" description="Pro residues" evidence="1">
    <location>
        <begin position="272"/>
        <end position="299"/>
    </location>
</feature>
<accession>A0A4P2QJ28</accession>
<evidence type="ECO:0000313" key="2">
    <source>
        <dbReference type="EMBL" id="AUX29393.1"/>
    </source>
</evidence>
<dbReference type="PANTHER" id="PTHR42782:SF2">
    <property type="entry name" value="3-OXOACYL-[ACYL-CARRIER-PROTEIN] SYNTHASE-LIKE PROTEIN"/>
    <property type="match status" value="1"/>
</dbReference>
<gene>
    <name evidence="2" type="ORF">SOCE836_014830</name>
</gene>
<dbReference type="Pfam" id="PF04305">
    <property type="entry name" value="DUF455"/>
    <property type="match status" value="1"/>
</dbReference>
<dbReference type="SUPFAM" id="SSF47240">
    <property type="entry name" value="Ferritin-like"/>
    <property type="match status" value="1"/>
</dbReference>
<name>A0A4P2QJ28_SORCE</name>
<proteinExistence type="predicted"/>
<dbReference type="CDD" id="cd00657">
    <property type="entry name" value="Ferritin_like"/>
    <property type="match status" value="1"/>
</dbReference>